<dbReference type="PANTHER" id="PTHR20922">
    <property type="entry name" value="DNL-TYPE ZINC FINGER PROTEIN"/>
    <property type="match status" value="1"/>
</dbReference>
<keyword evidence="2 4" id="KW-0863">Zinc-finger</keyword>
<feature type="region of interest" description="Disordered" evidence="5">
    <location>
        <begin position="19"/>
        <end position="92"/>
    </location>
</feature>
<dbReference type="GO" id="GO:0005739">
    <property type="term" value="C:mitochondrion"/>
    <property type="evidence" value="ECO:0007669"/>
    <property type="project" value="TreeGrafter"/>
</dbReference>
<dbReference type="PANTHER" id="PTHR20922:SF13">
    <property type="entry name" value="DNL-TYPE ZINC FINGER PROTEIN"/>
    <property type="match status" value="1"/>
</dbReference>
<gene>
    <name evidence="7" type="ORF">QBC41DRAFT_324258</name>
</gene>
<name>A0AA40D8U3_9PEZI</name>
<dbReference type="Pfam" id="PF05180">
    <property type="entry name" value="zf-DNL"/>
    <property type="match status" value="1"/>
</dbReference>
<proteinExistence type="predicted"/>
<evidence type="ECO:0000313" key="8">
    <source>
        <dbReference type="Proteomes" id="UP001174997"/>
    </source>
</evidence>
<feature type="compositionally biased region" description="Basic and acidic residues" evidence="5">
    <location>
        <begin position="186"/>
        <end position="205"/>
    </location>
</feature>
<dbReference type="GO" id="GO:0051087">
    <property type="term" value="F:protein-folding chaperone binding"/>
    <property type="evidence" value="ECO:0007669"/>
    <property type="project" value="TreeGrafter"/>
</dbReference>
<dbReference type="GO" id="GO:0008270">
    <property type="term" value="F:zinc ion binding"/>
    <property type="evidence" value="ECO:0007669"/>
    <property type="project" value="UniProtKB-KW"/>
</dbReference>
<keyword evidence="3" id="KW-0862">Zinc</keyword>
<evidence type="ECO:0000259" key="6">
    <source>
        <dbReference type="PROSITE" id="PS51501"/>
    </source>
</evidence>
<evidence type="ECO:0000256" key="3">
    <source>
        <dbReference type="ARBA" id="ARBA00022833"/>
    </source>
</evidence>
<feature type="compositionally biased region" description="Low complexity" evidence="5">
    <location>
        <begin position="45"/>
        <end position="80"/>
    </location>
</feature>
<dbReference type="GO" id="GO:0050821">
    <property type="term" value="P:protein stabilization"/>
    <property type="evidence" value="ECO:0007669"/>
    <property type="project" value="TreeGrafter"/>
</dbReference>
<dbReference type="GO" id="GO:0030150">
    <property type="term" value="P:protein import into mitochondrial matrix"/>
    <property type="evidence" value="ECO:0007669"/>
    <property type="project" value="TreeGrafter"/>
</dbReference>
<accession>A0AA40D8U3</accession>
<reference evidence="7" key="1">
    <citation type="submission" date="2023-06" db="EMBL/GenBank/DDBJ databases">
        <title>Genome-scale phylogeny and comparative genomics of the fungal order Sordariales.</title>
        <authorList>
            <consortium name="Lawrence Berkeley National Laboratory"/>
            <person name="Hensen N."/>
            <person name="Bonometti L."/>
            <person name="Westerberg I."/>
            <person name="Brannstrom I.O."/>
            <person name="Guillou S."/>
            <person name="Cros-Aarteil S."/>
            <person name="Calhoun S."/>
            <person name="Haridas S."/>
            <person name="Kuo A."/>
            <person name="Mondo S."/>
            <person name="Pangilinan J."/>
            <person name="Riley R."/>
            <person name="Labutti K."/>
            <person name="Andreopoulos B."/>
            <person name="Lipzen A."/>
            <person name="Chen C."/>
            <person name="Yanf M."/>
            <person name="Daum C."/>
            <person name="Ng V."/>
            <person name="Clum A."/>
            <person name="Steindorff A."/>
            <person name="Ohm R."/>
            <person name="Martin F."/>
            <person name="Silar P."/>
            <person name="Natvig D."/>
            <person name="Lalanne C."/>
            <person name="Gautier V."/>
            <person name="Ament-Velasquez S.L."/>
            <person name="Kruys A."/>
            <person name="Hutchinson M.I."/>
            <person name="Powell A.J."/>
            <person name="Barry K."/>
            <person name="Miller A.N."/>
            <person name="Grigoriev I.V."/>
            <person name="Debuchy R."/>
            <person name="Gladieux P."/>
            <person name="Thoren M.H."/>
            <person name="Johannesson H."/>
        </authorList>
    </citation>
    <scope>NUCLEOTIDE SEQUENCE</scope>
    <source>
        <strain evidence="7">CBS 307.81</strain>
    </source>
</reference>
<dbReference type="EMBL" id="JAULSY010000074">
    <property type="protein sequence ID" value="KAK0667344.1"/>
    <property type="molecule type" value="Genomic_DNA"/>
</dbReference>
<dbReference type="AlphaFoldDB" id="A0AA40D8U3"/>
<evidence type="ECO:0000313" key="7">
    <source>
        <dbReference type="EMBL" id="KAK0667344.1"/>
    </source>
</evidence>
<dbReference type="PROSITE" id="PS51501">
    <property type="entry name" value="ZF_DNL"/>
    <property type="match status" value="1"/>
</dbReference>
<comment type="caution">
    <text evidence="7">The sequence shown here is derived from an EMBL/GenBank/DDBJ whole genome shotgun (WGS) entry which is preliminary data.</text>
</comment>
<sequence>MASKRLFTTSIATLTRLTTTTQPISRASPHQLLKSQLQPLRFAHSIPRPRSSPLSSAPSSSTPSTPSSSTPSTPSTTPSSSPEPPTKSPQPSYELTFTCVPCDTRSRHTVSKQGYHHGTVLIACPGCKNRHVISDHLKIFGDKALTIEDILKSKGQLIKKGTLGEDGDLEFWEDGSTTVRDHEALAKEAEERERRKKEIEERERGMVAGSTFKSVKPEGKE</sequence>
<evidence type="ECO:0000256" key="2">
    <source>
        <dbReference type="ARBA" id="ARBA00022771"/>
    </source>
</evidence>
<keyword evidence="1" id="KW-0479">Metal-binding</keyword>
<feature type="region of interest" description="Disordered" evidence="5">
    <location>
        <begin position="186"/>
        <end position="221"/>
    </location>
</feature>
<protein>
    <submittedName>
        <fullName evidence="7">DNL zinc finger-domain-containing protein</fullName>
    </submittedName>
</protein>
<dbReference type="InterPro" id="IPR024158">
    <property type="entry name" value="Mt_import_TIM15"/>
</dbReference>
<keyword evidence="8" id="KW-1185">Reference proteome</keyword>
<dbReference type="GO" id="GO:0006457">
    <property type="term" value="P:protein folding"/>
    <property type="evidence" value="ECO:0007669"/>
    <property type="project" value="TreeGrafter"/>
</dbReference>
<organism evidence="7 8">
    <name type="scientific">Cercophora samala</name>
    <dbReference type="NCBI Taxonomy" id="330535"/>
    <lineage>
        <taxon>Eukaryota</taxon>
        <taxon>Fungi</taxon>
        <taxon>Dikarya</taxon>
        <taxon>Ascomycota</taxon>
        <taxon>Pezizomycotina</taxon>
        <taxon>Sordariomycetes</taxon>
        <taxon>Sordariomycetidae</taxon>
        <taxon>Sordariales</taxon>
        <taxon>Lasiosphaeriaceae</taxon>
        <taxon>Cercophora</taxon>
    </lineage>
</organism>
<dbReference type="InterPro" id="IPR007853">
    <property type="entry name" value="Znf_DNL-typ"/>
</dbReference>
<evidence type="ECO:0000256" key="4">
    <source>
        <dbReference type="PROSITE-ProRule" id="PRU00834"/>
    </source>
</evidence>
<evidence type="ECO:0000256" key="1">
    <source>
        <dbReference type="ARBA" id="ARBA00022723"/>
    </source>
</evidence>
<feature type="domain" description="DNL-type" evidence="6">
    <location>
        <begin position="88"/>
        <end position="183"/>
    </location>
</feature>
<evidence type="ECO:0000256" key="5">
    <source>
        <dbReference type="SAM" id="MobiDB-lite"/>
    </source>
</evidence>
<dbReference type="Proteomes" id="UP001174997">
    <property type="component" value="Unassembled WGS sequence"/>
</dbReference>